<feature type="compositionally biased region" description="Polar residues" evidence="14">
    <location>
        <begin position="754"/>
        <end position="772"/>
    </location>
</feature>
<dbReference type="GO" id="GO:0007605">
    <property type="term" value="P:sensory perception of sound"/>
    <property type="evidence" value="ECO:0007669"/>
    <property type="project" value="UniProtKB-KW"/>
</dbReference>
<keyword evidence="9" id="KW-0966">Cell projection</keyword>
<evidence type="ECO:0000256" key="7">
    <source>
        <dbReference type="ARBA" id="ARBA00022740"/>
    </source>
</evidence>
<dbReference type="GO" id="GO:0060088">
    <property type="term" value="P:auditory receptor cell stereocilium organization"/>
    <property type="evidence" value="ECO:0007669"/>
    <property type="project" value="TreeGrafter"/>
</dbReference>
<dbReference type="GeneID" id="109269925"/>
<evidence type="ECO:0000256" key="3">
    <source>
        <dbReference type="ARBA" id="ARBA00004645"/>
    </source>
</evidence>
<evidence type="ECO:0000256" key="13">
    <source>
        <dbReference type="ARBA" id="ARBA00074537"/>
    </source>
</evidence>
<feature type="region of interest" description="Disordered" evidence="14">
    <location>
        <begin position="502"/>
        <end position="539"/>
    </location>
</feature>
<dbReference type="InterPro" id="IPR001478">
    <property type="entry name" value="PDZ"/>
</dbReference>
<reference evidence="17" key="1">
    <citation type="submission" date="2025-08" db="UniProtKB">
        <authorList>
            <consortium name="RefSeq"/>
        </authorList>
    </citation>
    <scope>IDENTIFICATION</scope>
    <source>
        <tissue evidence="17">Whole blood</tissue>
    </source>
</reference>
<accession>A0A9W2W031</accession>
<dbReference type="InterPro" id="IPR036034">
    <property type="entry name" value="PDZ_sf"/>
</dbReference>
<feature type="region of interest" description="Disordered" evidence="14">
    <location>
        <begin position="584"/>
        <end position="675"/>
    </location>
</feature>
<keyword evidence="6" id="KW-0677">Repeat</keyword>
<comment type="subcellular location">
    <subcellularLocation>
        <location evidence="2">Cell projection</location>
        <location evidence="2">Growth cone</location>
    </subcellularLocation>
    <subcellularLocation>
        <location evidence="3">Cell projection</location>
        <location evidence="3">Stereocilium</location>
    </subcellularLocation>
    <subcellularLocation>
        <location evidence="1">Cytoplasm</location>
    </subcellularLocation>
    <subcellularLocation>
        <location evidence="10">Synapse</location>
    </subcellularLocation>
</comment>
<evidence type="ECO:0000256" key="6">
    <source>
        <dbReference type="ARBA" id="ARBA00022737"/>
    </source>
</evidence>
<feature type="compositionally biased region" description="Pro residues" evidence="14">
    <location>
        <begin position="590"/>
        <end position="599"/>
    </location>
</feature>
<dbReference type="FunFam" id="2.30.42.10:FF:000111">
    <property type="entry name" value="Whirlin a"/>
    <property type="match status" value="1"/>
</dbReference>
<dbReference type="PANTHER" id="PTHR23116">
    <property type="entry name" value="PDZ DOMAIN CONTAINING WHIRLIN AND HARMONIN-RELATED"/>
    <property type="match status" value="1"/>
</dbReference>
<dbReference type="GO" id="GO:0005929">
    <property type="term" value="C:cilium"/>
    <property type="evidence" value="ECO:0007669"/>
    <property type="project" value="TreeGrafter"/>
</dbReference>
<evidence type="ECO:0000256" key="9">
    <source>
        <dbReference type="ARBA" id="ARBA00023273"/>
    </source>
</evidence>
<dbReference type="GO" id="GO:0045202">
    <property type="term" value="C:synapse"/>
    <property type="evidence" value="ECO:0007669"/>
    <property type="project" value="UniProtKB-SubCell"/>
</dbReference>
<dbReference type="InterPro" id="IPR033028">
    <property type="entry name" value="Whirlin_HN-like_dom2"/>
</dbReference>
<dbReference type="Gene3D" id="2.30.42.10">
    <property type="match status" value="3"/>
</dbReference>
<dbReference type="FunFam" id="1.20.1160.20:FF:000003">
    <property type="entry name" value="Whirlin a"/>
    <property type="match status" value="1"/>
</dbReference>
<comment type="function">
    <text evidence="11">Involved in hearing and vision as member of the USH2 complex. Necessary for elongation and maintenance of inner and outer hair cell stereocilia in the organ of Corti in the inner ear. Involved in the maintenance of the hair bundle ankle region, which connects stereocilia in cochlear hair cells of the inner ear. In retina photoreceptors, required for the maintenance of periciliary membrane complex that seems to play a role in regulating intracellular protein transport.</text>
</comment>
<dbReference type="InterPro" id="IPR047056">
    <property type="entry name" value="Whirlin_HN-like_dom1"/>
</dbReference>
<evidence type="ECO:0000256" key="14">
    <source>
        <dbReference type="SAM" id="MobiDB-lite"/>
    </source>
</evidence>
<evidence type="ECO:0000313" key="16">
    <source>
        <dbReference type="Proteomes" id="UP001165780"/>
    </source>
</evidence>
<dbReference type="GO" id="GO:0001917">
    <property type="term" value="C:photoreceptor inner segment"/>
    <property type="evidence" value="ECO:0007669"/>
    <property type="project" value="TreeGrafter"/>
</dbReference>
<dbReference type="GO" id="GO:0030426">
    <property type="term" value="C:growth cone"/>
    <property type="evidence" value="ECO:0007669"/>
    <property type="project" value="UniProtKB-SubCell"/>
</dbReference>
<dbReference type="SUPFAM" id="SSF50156">
    <property type="entry name" value="PDZ domain-like"/>
    <property type="match status" value="3"/>
</dbReference>
<keyword evidence="8" id="KW-0770">Synapse</keyword>
<evidence type="ECO:0000256" key="5">
    <source>
        <dbReference type="ARBA" id="ARBA00022553"/>
    </source>
</evidence>
<dbReference type="GO" id="GO:0005737">
    <property type="term" value="C:cytoplasm"/>
    <property type="evidence" value="ECO:0007669"/>
    <property type="project" value="UniProtKB-SubCell"/>
</dbReference>
<comment type="subunit">
    <text evidence="12">Forms homooligomers. Interacts (via C-terminal PDZ domain) with MYO15A; this interaction is necessary for localization of WHRN to stereocilia tips. Interacts (via C-terminal PDZ domain) with MPP1/p55. Interacts with LRRC4C/NGL1. Interacts with MYO7A. Interacts with RPGR. Interacts with EPS8. Interacts with CASK. Interacts with CIB2. Component of USH2 complex, composed of ADGRV1, PDZD7, USH2A and WHRN. Interacts (via PDZ domains) with PDZD7; the interaction is direct. Interacts (via N-terminal PDZ domain) with USH2A (via cytoplasmic region). Interacts with ADGRV1/MASS1 (via cytoplasmic region).</text>
</comment>
<dbReference type="CDD" id="cd07356">
    <property type="entry name" value="HN_L-whirlin_R1_like"/>
    <property type="match status" value="1"/>
</dbReference>
<dbReference type="FunFam" id="1.20.1160.20:FF:000002">
    <property type="entry name" value="Whirlin a"/>
    <property type="match status" value="1"/>
</dbReference>
<evidence type="ECO:0000256" key="4">
    <source>
        <dbReference type="ARBA" id="ARBA00022490"/>
    </source>
</evidence>
<dbReference type="SMART" id="SM00228">
    <property type="entry name" value="PDZ"/>
    <property type="match status" value="3"/>
</dbReference>
<sequence length="917" mass="97580">MNAQLDGLSVSSSSTGSLGSAAGAGGGGGAGLRLLSANVRQLHQALTALLSEAEREQFTHCLNAYHARRNVFDLVRTLRVLLDSPVKRRLLPMLRLVIPRSDQLLFDQYTAEGLYLPATTPYRQPAWGGPDGAGPGEVRLVSLRRAKAHEGLGFSIRGGSEHGVGIYVSLVEPGSLAEKEGLRVGDQILRVNDKSLARVTHAEAVKALKGSKKLVLSVYSAGRIPGGYVTNHIYTWVDPQGRSISPPSGLPQTHGSTLRQCEGDSRSTLNLLQGGDEKKVNLVLGDGRSLGLTIRGGAEYGLGIYVTGVDPGSEAESSGLKVGDQILEVNGRSFLNVLHDEAVRLLKSSQHLILTVKDVGRLPHARTTVDETKWIASSRIGDTTTNSAGFPGDLTTEGTNKLGFYKGPAGSQVTLSSLGNQTRLLLEEQARHLLNEQERATMAYYLEEYRGGGVSVEALVMALFELLNTHAKFSLLSEVRGTISPQDLDRFDHLVLRREIESMKARQPPGPGAGDTYSTVSYSDTGSSTGSHGTSTTVSSARERLLWLIDLMENTLDLEESGEAVQGNMNTLPDVSLDDVKATSEGLPVYKPPPPPPPLAQGHSRPPEQQRKPGKEGLQPPSSASSHSGIVFSAPRNHSPPAGTAPAPGASSAQDSPSSPIYASVSPANPGSKRPLDARLALVNQHPIGPFPRVQSPPHLKSPPAEATLAGGCLPPPSPSGRPDVTGTNQHFVMVEVHRPDSEPDVNEVRALPQTRTSTLSQLSDSGQTLSEDSGVDAGEAEASAPGRGRQMASTKSRSSKEPPRNERTTEGATKPPGLLEPTSTLIRVKKSAATLGIAIEGGANTRQPLPRIVTIQRGGSAHNCGQLKVGHVILEVNGLTLRGKEHREAARIIAEAFKTKERDYIDFLVTEFNVML</sequence>
<feature type="compositionally biased region" description="Low complexity" evidence="14">
    <location>
        <begin position="639"/>
        <end position="653"/>
    </location>
</feature>
<feature type="domain" description="PDZ" evidence="15">
    <location>
        <begin position="826"/>
        <end position="897"/>
    </location>
</feature>
<evidence type="ECO:0000259" key="15">
    <source>
        <dbReference type="PROSITE" id="PS50106"/>
    </source>
</evidence>
<protein>
    <recommendedName>
        <fullName evidence="13">Whirlin</fullName>
    </recommendedName>
</protein>
<dbReference type="RefSeq" id="XP_053764201.1">
    <property type="nucleotide sequence ID" value="XM_053908226.1"/>
</dbReference>
<feature type="region of interest" description="Disordered" evidence="14">
    <location>
        <begin position="687"/>
        <end position="728"/>
    </location>
</feature>
<dbReference type="PANTHER" id="PTHR23116:SF37">
    <property type="entry name" value="WHIRLIN"/>
    <property type="match status" value="1"/>
</dbReference>
<dbReference type="CDD" id="cd06741">
    <property type="entry name" value="PDZ2_FL-whirlin"/>
    <property type="match status" value="1"/>
</dbReference>
<evidence type="ECO:0000256" key="10">
    <source>
        <dbReference type="ARBA" id="ARBA00034103"/>
    </source>
</evidence>
<feature type="compositionally biased region" description="Basic and acidic residues" evidence="14">
    <location>
        <begin position="605"/>
        <end position="615"/>
    </location>
</feature>
<organism evidence="16 17">
    <name type="scientific">Panthera pardus</name>
    <name type="common">Leopard</name>
    <name type="synonym">Felis pardus</name>
    <dbReference type="NCBI Taxonomy" id="9691"/>
    <lineage>
        <taxon>Eukaryota</taxon>
        <taxon>Metazoa</taxon>
        <taxon>Chordata</taxon>
        <taxon>Craniata</taxon>
        <taxon>Vertebrata</taxon>
        <taxon>Euteleostomi</taxon>
        <taxon>Mammalia</taxon>
        <taxon>Eutheria</taxon>
        <taxon>Laurasiatheria</taxon>
        <taxon>Carnivora</taxon>
        <taxon>Feliformia</taxon>
        <taxon>Felidae</taxon>
        <taxon>Pantherinae</taxon>
        <taxon>Panthera</taxon>
    </lineage>
</organism>
<evidence type="ECO:0000256" key="8">
    <source>
        <dbReference type="ARBA" id="ARBA00023018"/>
    </source>
</evidence>
<name>A0A9W2W031_PANPR</name>
<gene>
    <name evidence="17" type="primary">WHRN</name>
</gene>
<feature type="compositionally biased region" description="Polar residues" evidence="14">
    <location>
        <begin position="654"/>
        <end position="669"/>
    </location>
</feature>
<dbReference type="Pfam" id="PF00595">
    <property type="entry name" value="PDZ"/>
    <property type="match status" value="3"/>
</dbReference>
<dbReference type="FunFam" id="2.30.42.10:FF:000079">
    <property type="entry name" value="Whirlin a"/>
    <property type="match status" value="1"/>
</dbReference>
<keyword evidence="16" id="KW-1185">Reference proteome</keyword>
<proteinExistence type="predicted"/>
<evidence type="ECO:0000313" key="17">
    <source>
        <dbReference type="RefSeq" id="XP_053764201.1"/>
    </source>
</evidence>
<dbReference type="GO" id="GO:0032426">
    <property type="term" value="C:stereocilium tip"/>
    <property type="evidence" value="ECO:0007669"/>
    <property type="project" value="TreeGrafter"/>
</dbReference>
<evidence type="ECO:0000256" key="1">
    <source>
        <dbReference type="ARBA" id="ARBA00004496"/>
    </source>
</evidence>
<dbReference type="PROSITE" id="PS50106">
    <property type="entry name" value="PDZ"/>
    <property type="match status" value="3"/>
</dbReference>
<dbReference type="Gene3D" id="1.20.1160.20">
    <property type="match status" value="2"/>
</dbReference>
<keyword evidence="5" id="KW-0597">Phosphoprotein</keyword>
<dbReference type="CTD" id="25861"/>
<dbReference type="Proteomes" id="UP001165780">
    <property type="component" value="Unplaced"/>
</dbReference>
<dbReference type="AlphaFoldDB" id="A0A9W2W031"/>
<dbReference type="InterPro" id="IPR051844">
    <property type="entry name" value="USH2_Complex_Protein"/>
</dbReference>
<feature type="domain" description="PDZ" evidence="15">
    <location>
        <begin position="279"/>
        <end position="349"/>
    </location>
</feature>
<dbReference type="CDD" id="cd06742">
    <property type="entry name" value="PDZ3_FL-whirlin-like"/>
    <property type="match status" value="1"/>
</dbReference>
<feature type="compositionally biased region" description="Basic and acidic residues" evidence="14">
    <location>
        <begin position="799"/>
        <end position="810"/>
    </location>
</feature>
<dbReference type="GO" id="GO:0002142">
    <property type="term" value="C:stereocilia ankle link complex"/>
    <property type="evidence" value="ECO:0007669"/>
    <property type="project" value="TreeGrafter"/>
</dbReference>
<evidence type="ECO:0000256" key="12">
    <source>
        <dbReference type="ARBA" id="ARBA00065164"/>
    </source>
</evidence>
<feature type="domain" description="PDZ" evidence="15">
    <location>
        <begin position="140"/>
        <end position="215"/>
    </location>
</feature>
<evidence type="ECO:0000256" key="2">
    <source>
        <dbReference type="ARBA" id="ARBA00004624"/>
    </source>
</evidence>
<feature type="region of interest" description="Disordered" evidence="14">
    <location>
        <begin position="753"/>
        <end position="825"/>
    </location>
</feature>
<dbReference type="CDD" id="cd06740">
    <property type="entry name" value="PDZ1_FL-whirlin"/>
    <property type="match status" value="1"/>
</dbReference>
<evidence type="ECO:0000256" key="11">
    <source>
        <dbReference type="ARBA" id="ARBA00053543"/>
    </source>
</evidence>
<dbReference type="CDD" id="cd07357">
    <property type="entry name" value="HN_L-whirlin_R2_like"/>
    <property type="match status" value="1"/>
</dbReference>
<keyword evidence="4" id="KW-0963">Cytoplasm</keyword>
<dbReference type="FunFam" id="2.30.42.10:FF:000087">
    <property type="entry name" value="Whirlin a"/>
    <property type="match status" value="1"/>
</dbReference>
<keyword evidence="7" id="KW-1009">Hearing</keyword>
<feature type="compositionally biased region" description="Low complexity" evidence="14">
    <location>
        <begin position="514"/>
        <end position="539"/>
    </location>
</feature>
<dbReference type="GO" id="GO:0005886">
    <property type="term" value="C:plasma membrane"/>
    <property type="evidence" value="ECO:0007669"/>
    <property type="project" value="TreeGrafter"/>
</dbReference>